<reference evidence="2 3" key="1">
    <citation type="submission" date="2016-10" db="EMBL/GenBank/DDBJ databases">
        <authorList>
            <person name="de Groot N.N."/>
        </authorList>
    </citation>
    <scope>NUCLEOTIDE SEQUENCE [LARGE SCALE GENOMIC DNA]</scope>
    <source>
        <strain evidence="2 3">CGMCC 4.3491</strain>
    </source>
</reference>
<dbReference type="AlphaFoldDB" id="A0A1H3TFD2"/>
<dbReference type="RefSeq" id="WP_139256805.1">
    <property type="nucleotide sequence ID" value="NZ_FNPZ01000005.1"/>
</dbReference>
<keyword evidence="1" id="KW-0812">Transmembrane</keyword>
<feature type="transmembrane region" description="Helical" evidence="1">
    <location>
        <begin position="136"/>
        <end position="160"/>
    </location>
</feature>
<name>A0A1H3TFD2_9MICO</name>
<organism evidence="2 3">
    <name type="scientific">Herbiconiux ginsengi</name>
    <dbReference type="NCBI Taxonomy" id="381665"/>
    <lineage>
        <taxon>Bacteria</taxon>
        <taxon>Bacillati</taxon>
        <taxon>Actinomycetota</taxon>
        <taxon>Actinomycetes</taxon>
        <taxon>Micrococcales</taxon>
        <taxon>Microbacteriaceae</taxon>
        <taxon>Herbiconiux</taxon>
    </lineage>
</organism>
<gene>
    <name evidence="2" type="ORF">SAMN05216554_4085</name>
</gene>
<feature type="transmembrane region" description="Helical" evidence="1">
    <location>
        <begin position="86"/>
        <end position="107"/>
    </location>
</feature>
<dbReference type="STRING" id="381665.SAMN05216554_4085"/>
<keyword evidence="1" id="KW-0472">Membrane</keyword>
<proteinExistence type="predicted"/>
<dbReference type="Proteomes" id="UP000198891">
    <property type="component" value="Unassembled WGS sequence"/>
</dbReference>
<feature type="transmembrane region" description="Helical" evidence="1">
    <location>
        <begin position="51"/>
        <end position="74"/>
    </location>
</feature>
<feature type="transmembrane region" description="Helical" evidence="1">
    <location>
        <begin position="167"/>
        <end position="184"/>
    </location>
</feature>
<protein>
    <recommendedName>
        <fullName evidence="4">DUF4386 family protein</fullName>
    </recommendedName>
</protein>
<evidence type="ECO:0000256" key="1">
    <source>
        <dbReference type="SAM" id="Phobius"/>
    </source>
</evidence>
<dbReference type="EMBL" id="FNPZ01000005">
    <property type="protein sequence ID" value="SDZ48059.1"/>
    <property type="molecule type" value="Genomic_DNA"/>
</dbReference>
<accession>A0A1H3TFD2</accession>
<sequence>MRTPGVRRWMGLSALAVALFLTIEVAAKLTTGRRPDLDDSEALVSHVQETSGPIFLVIFADTFLMASLIVFLACFRQLVTTARPELQWIADIFFGAGIAFVSVTLVGDAMDGGAALDVIGLEPDPSAIRALIEGHAILFGSAGAVLLALVSGTGALLTFASGVVPRWTGTLAVLTSLSNLAWAPMGFTGTSPDSFFASGGFGNAMLAVFPWLLWVICVGVATIRGRRSGRSLSGAPRGIGETALG</sequence>
<dbReference type="OrthoDB" id="3212416at2"/>
<evidence type="ECO:0000313" key="3">
    <source>
        <dbReference type="Proteomes" id="UP000198891"/>
    </source>
</evidence>
<evidence type="ECO:0008006" key="4">
    <source>
        <dbReference type="Google" id="ProtNLM"/>
    </source>
</evidence>
<keyword evidence="1" id="KW-1133">Transmembrane helix</keyword>
<evidence type="ECO:0000313" key="2">
    <source>
        <dbReference type="EMBL" id="SDZ48059.1"/>
    </source>
</evidence>
<keyword evidence="3" id="KW-1185">Reference proteome</keyword>
<feature type="transmembrane region" description="Helical" evidence="1">
    <location>
        <begin position="204"/>
        <end position="223"/>
    </location>
</feature>